<evidence type="ECO:0000313" key="4">
    <source>
        <dbReference type="EMBL" id="KAF8437160.1"/>
    </source>
</evidence>
<dbReference type="SUPFAM" id="SSF54637">
    <property type="entry name" value="Thioesterase/thiol ester dehydrase-isomerase"/>
    <property type="match status" value="1"/>
</dbReference>
<dbReference type="GO" id="GO:0047617">
    <property type="term" value="F:fatty acyl-CoA hydrolase activity"/>
    <property type="evidence" value="ECO:0007669"/>
    <property type="project" value="InterPro"/>
</dbReference>
<gene>
    <name evidence="4" type="ORF">L210DRAFT_3613191</name>
</gene>
<name>A0AAD4GCC1_BOLED</name>
<sequence>MDSRERIDASTIPGNAPQHLKQSLLDLISAEAKLNRARGTRGFEPEIASRIAEEPERLEGRVVGEITVHDDMLNGRGTIHGACSALLIDNCSSMPIALLNLATTGKGDLGVSQSLHILYHAPAVTNDKLRIVSTSITLGSRVLSSRCEIWNVTKHRLVASGVHTKMVASVPNTSSKL</sequence>
<evidence type="ECO:0000313" key="5">
    <source>
        <dbReference type="Proteomes" id="UP001194468"/>
    </source>
</evidence>
<dbReference type="PANTHER" id="PTHR21660">
    <property type="entry name" value="THIOESTERASE SUPERFAMILY MEMBER-RELATED"/>
    <property type="match status" value="1"/>
</dbReference>
<comment type="caution">
    <text evidence="4">The sequence shown here is derived from an EMBL/GenBank/DDBJ whole genome shotgun (WGS) entry which is preliminary data.</text>
</comment>
<comment type="similarity">
    <text evidence="1">Belongs to the thioesterase PaaI family.</text>
</comment>
<keyword evidence="2" id="KW-0378">Hydrolase</keyword>
<dbReference type="PANTHER" id="PTHR21660:SF1">
    <property type="entry name" value="ACYL-COENZYME A THIOESTERASE 13"/>
    <property type="match status" value="1"/>
</dbReference>
<reference evidence="4" key="1">
    <citation type="submission" date="2019-10" db="EMBL/GenBank/DDBJ databases">
        <authorList>
            <consortium name="DOE Joint Genome Institute"/>
            <person name="Kuo A."/>
            <person name="Miyauchi S."/>
            <person name="Kiss E."/>
            <person name="Drula E."/>
            <person name="Kohler A."/>
            <person name="Sanchez-Garcia M."/>
            <person name="Andreopoulos B."/>
            <person name="Barry K.W."/>
            <person name="Bonito G."/>
            <person name="Buee M."/>
            <person name="Carver A."/>
            <person name="Chen C."/>
            <person name="Cichocki N."/>
            <person name="Clum A."/>
            <person name="Culley D."/>
            <person name="Crous P.W."/>
            <person name="Fauchery L."/>
            <person name="Girlanda M."/>
            <person name="Hayes R."/>
            <person name="Keri Z."/>
            <person name="LaButti K."/>
            <person name="Lipzen A."/>
            <person name="Lombard V."/>
            <person name="Magnuson J."/>
            <person name="Maillard F."/>
            <person name="Morin E."/>
            <person name="Murat C."/>
            <person name="Nolan M."/>
            <person name="Ohm R."/>
            <person name="Pangilinan J."/>
            <person name="Pereira M."/>
            <person name="Perotto S."/>
            <person name="Peter M."/>
            <person name="Riley R."/>
            <person name="Sitrit Y."/>
            <person name="Stielow B."/>
            <person name="Szollosi G."/>
            <person name="Zifcakova L."/>
            <person name="Stursova M."/>
            <person name="Spatafora J.W."/>
            <person name="Tedersoo L."/>
            <person name="Vaario L.-M."/>
            <person name="Yamada A."/>
            <person name="Yan M."/>
            <person name="Wang P."/>
            <person name="Xu J."/>
            <person name="Bruns T."/>
            <person name="Baldrian P."/>
            <person name="Vilgalys R."/>
            <person name="Henrissat B."/>
            <person name="Grigoriev I.V."/>
            <person name="Hibbett D."/>
            <person name="Nagy L.G."/>
            <person name="Martin F.M."/>
        </authorList>
    </citation>
    <scope>NUCLEOTIDE SEQUENCE</scope>
    <source>
        <strain evidence="4">BED1</strain>
    </source>
</reference>
<dbReference type="InterPro" id="IPR006683">
    <property type="entry name" value="Thioestr_dom"/>
</dbReference>
<dbReference type="AlphaFoldDB" id="A0AAD4GCC1"/>
<reference evidence="4" key="2">
    <citation type="journal article" date="2020" name="Nat. Commun.">
        <title>Large-scale genome sequencing of mycorrhizal fungi provides insights into the early evolution of symbiotic traits.</title>
        <authorList>
            <person name="Miyauchi S."/>
            <person name="Kiss E."/>
            <person name="Kuo A."/>
            <person name="Drula E."/>
            <person name="Kohler A."/>
            <person name="Sanchez-Garcia M."/>
            <person name="Morin E."/>
            <person name="Andreopoulos B."/>
            <person name="Barry K.W."/>
            <person name="Bonito G."/>
            <person name="Buee M."/>
            <person name="Carver A."/>
            <person name="Chen C."/>
            <person name="Cichocki N."/>
            <person name="Clum A."/>
            <person name="Culley D."/>
            <person name="Crous P.W."/>
            <person name="Fauchery L."/>
            <person name="Girlanda M."/>
            <person name="Hayes R.D."/>
            <person name="Keri Z."/>
            <person name="LaButti K."/>
            <person name="Lipzen A."/>
            <person name="Lombard V."/>
            <person name="Magnuson J."/>
            <person name="Maillard F."/>
            <person name="Murat C."/>
            <person name="Nolan M."/>
            <person name="Ohm R.A."/>
            <person name="Pangilinan J."/>
            <person name="Pereira M.F."/>
            <person name="Perotto S."/>
            <person name="Peter M."/>
            <person name="Pfister S."/>
            <person name="Riley R."/>
            <person name="Sitrit Y."/>
            <person name="Stielow J.B."/>
            <person name="Szollosi G."/>
            <person name="Zifcakova L."/>
            <person name="Stursova M."/>
            <person name="Spatafora J.W."/>
            <person name="Tedersoo L."/>
            <person name="Vaario L.M."/>
            <person name="Yamada A."/>
            <person name="Yan M."/>
            <person name="Wang P."/>
            <person name="Xu J."/>
            <person name="Bruns T."/>
            <person name="Baldrian P."/>
            <person name="Vilgalys R."/>
            <person name="Dunand C."/>
            <person name="Henrissat B."/>
            <person name="Grigoriev I.V."/>
            <person name="Hibbett D."/>
            <person name="Nagy L.G."/>
            <person name="Martin F.M."/>
        </authorList>
    </citation>
    <scope>NUCLEOTIDE SEQUENCE</scope>
    <source>
        <strain evidence="4">BED1</strain>
    </source>
</reference>
<evidence type="ECO:0000256" key="1">
    <source>
        <dbReference type="ARBA" id="ARBA00008324"/>
    </source>
</evidence>
<dbReference type="CDD" id="cd03443">
    <property type="entry name" value="PaaI_thioesterase"/>
    <property type="match status" value="1"/>
</dbReference>
<evidence type="ECO:0000256" key="2">
    <source>
        <dbReference type="ARBA" id="ARBA00022801"/>
    </source>
</evidence>
<dbReference type="Proteomes" id="UP001194468">
    <property type="component" value="Unassembled WGS sequence"/>
</dbReference>
<proteinExistence type="inferred from homology"/>
<dbReference type="InterPro" id="IPR029069">
    <property type="entry name" value="HotDog_dom_sf"/>
</dbReference>
<dbReference type="Gene3D" id="3.10.129.10">
    <property type="entry name" value="Hotdog Thioesterase"/>
    <property type="match status" value="1"/>
</dbReference>
<dbReference type="InterPro" id="IPR039298">
    <property type="entry name" value="ACOT13"/>
</dbReference>
<keyword evidence="5" id="KW-1185">Reference proteome</keyword>
<dbReference type="Pfam" id="PF03061">
    <property type="entry name" value="4HBT"/>
    <property type="match status" value="1"/>
</dbReference>
<accession>A0AAD4GCC1</accession>
<protein>
    <submittedName>
        <fullName evidence="4">HotDog domain-containing protein</fullName>
    </submittedName>
</protein>
<feature type="domain" description="Thioesterase" evidence="3">
    <location>
        <begin position="77"/>
        <end position="153"/>
    </location>
</feature>
<evidence type="ECO:0000259" key="3">
    <source>
        <dbReference type="Pfam" id="PF03061"/>
    </source>
</evidence>
<organism evidence="4 5">
    <name type="scientific">Boletus edulis BED1</name>
    <dbReference type="NCBI Taxonomy" id="1328754"/>
    <lineage>
        <taxon>Eukaryota</taxon>
        <taxon>Fungi</taxon>
        <taxon>Dikarya</taxon>
        <taxon>Basidiomycota</taxon>
        <taxon>Agaricomycotina</taxon>
        <taxon>Agaricomycetes</taxon>
        <taxon>Agaricomycetidae</taxon>
        <taxon>Boletales</taxon>
        <taxon>Boletineae</taxon>
        <taxon>Boletaceae</taxon>
        <taxon>Boletoideae</taxon>
        <taxon>Boletus</taxon>
    </lineage>
</organism>
<dbReference type="EMBL" id="WHUW01000019">
    <property type="protein sequence ID" value="KAF8437160.1"/>
    <property type="molecule type" value="Genomic_DNA"/>
</dbReference>